<feature type="binding site" evidence="9">
    <location>
        <position position="84"/>
    </location>
    <ligand>
        <name>S-adenosyl-L-methionine</name>
        <dbReference type="ChEBI" id="CHEBI:59789"/>
    </ligand>
</feature>
<comment type="function">
    <text evidence="1">S-adenosyl-L-methionine-dependent methyltransferase that catalyzes four methylations of the modified target histidine residue in translation elongation factor 2 (EF-2), to form an intermediate called diphthine methyl ester. The four successive methylation reactions represent the second step of diphthamide biosynthesis.</text>
</comment>
<evidence type="ECO:0000256" key="8">
    <source>
        <dbReference type="ARBA" id="ARBA00048752"/>
    </source>
</evidence>
<keyword evidence="7 9" id="KW-0949">S-adenosyl-L-methionine</keyword>
<dbReference type="FunFam" id="3.30.950.10:FF:000004">
    <property type="entry name" value="Diphthine synthase putative"/>
    <property type="match status" value="1"/>
</dbReference>
<dbReference type="InterPro" id="IPR014776">
    <property type="entry name" value="4pyrrole_Mease_sub2"/>
</dbReference>
<dbReference type="SUPFAM" id="SSF53790">
    <property type="entry name" value="Tetrapyrrole methylase"/>
    <property type="match status" value="1"/>
</dbReference>
<dbReference type="PIRSF" id="PIRSF036432">
    <property type="entry name" value="Diphthine_synth"/>
    <property type="match status" value="1"/>
</dbReference>
<dbReference type="EnsemblMetazoa" id="GAUT038214-RA">
    <property type="protein sequence ID" value="GAUT038214-PA"/>
    <property type="gene ID" value="GAUT038214"/>
</dbReference>
<evidence type="ECO:0000256" key="1">
    <source>
        <dbReference type="ARBA" id="ARBA00004006"/>
    </source>
</evidence>
<protein>
    <recommendedName>
        <fullName evidence="4">diphthine methyl ester synthase</fullName>
        <ecNumber evidence="4">2.1.1.314</ecNumber>
    </recommendedName>
</protein>
<dbReference type="NCBIfam" id="TIGR00522">
    <property type="entry name" value="dph5"/>
    <property type="match status" value="1"/>
</dbReference>
<dbReference type="GO" id="GO:0032259">
    <property type="term" value="P:methylation"/>
    <property type="evidence" value="ECO:0007669"/>
    <property type="project" value="UniProtKB-KW"/>
</dbReference>
<dbReference type="EC" id="2.1.1.314" evidence="4"/>
<dbReference type="GO" id="GO:0017183">
    <property type="term" value="P:protein histidyl modification to diphthamide"/>
    <property type="evidence" value="ECO:0007669"/>
    <property type="project" value="UniProtKB-UniPathway"/>
</dbReference>
<feature type="domain" description="Tetrapyrrole methylase" evidence="10">
    <location>
        <begin position="1"/>
        <end position="163"/>
    </location>
</feature>
<dbReference type="GO" id="GO:0141133">
    <property type="term" value="F:diphthine methyl ester synthase activity"/>
    <property type="evidence" value="ECO:0007669"/>
    <property type="project" value="UniProtKB-EC"/>
</dbReference>
<dbReference type="InterPro" id="IPR014777">
    <property type="entry name" value="4pyrrole_Mease_sub1"/>
</dbReference>
<evidence type="ECO:0000256" key="9">
    <source>
        <dbReference type="PIRSR" id="PIRSR036432-1"/>
    </source>
</evidence>
<evidence type="ECO:0000256" key="4">
    <source>
        <dbReference type="ARBA" id="ARBA00011927"/>
    </source>
</evidence>
<dbReference type="Proteomes" id="UP000078200">
    <property type="component" value="Unassembled WGS sequence"/>
</dbReference>
<feature type="binding site" evidence="9">
    <location>
        <position position="223"/>
    </location>
    <ligand>
        <name>S-adenosyl-L-methionine</name>
        <dbReference type="ChEBI" id="CHEBI:59789"/>
    </ligand>
</feature>
<dbReference type="InterPro" id="IPR035996">
    <property type="entry name" value="4pyrrol_Methylase_sf"/>
</dbReference>
<dbReference type="VEuPathDB" id="VectorBase:GAUT038214"/>
<keyword evidence="5" id="KW-0489">Methyltransferase</keyword>
<feature type="binding site" evidence="9">
    <location>
        <position position="9"/>
    </location>
    <ligand>
        <name>S-adenosyl-L-methionine</name>
        <dbReference type="ChEBI" id="CHEBI:59789"/>
    </ligand>
</feature>
<feature type="binding site" evidence="9">
    <location>
        <position position="248"/>
    </location>
    <ligand>
        <name>S-adenosyl-L-methionine</name>
        <dbReference type="ChEBI" id="CHEBI:59789"/>
    </ligand>
</feature>
<comment type="catalytic activity">
    <reaction evidence="8">
        <text>2-[(3S)-amino-3-carboxypropyl]-L-histidyl-[translation elongation factor 2] + 4 S-adenosyl-L-methionine = diphthine methyl ester-[translation elongation factor 2] + 4 S-adenosyl-L-homocysteine + 3 H(+)</text>
        <dbReference type="Rhea" id="RHEA:42652"/>
        <dbReference type="Rhea" id="RHEA-COMP:9749"/>
        <dbReference type="Rhea" id="RHEA-COMP:10173"/>
        <dbReference type="ChEBI" id="CHEBI:15378"/>
        <dbReference type="ChEBI" id="CHEBI:57856"/>
        <dbReference type="ChEBI" id="CHEBI:59789"/>
        <dbReference type="ChEBI" id="CHEBI:73995"/>
        <dbReference type="ChEBI" id="CHEBI:79005"/>
        <dbReference type="EC" id="2.1.1.314"/>
    </reaction>
</comment>
<reference evidence="11" key="1">
    <citation type="submission" date="2020-05" db="UniProtKB">
        <authorList>
            <consortium name="EnsemblMetazoa"/>
        </authorList>
    </citation>
    <scope>IDENTIFICATION</scope>
    <source>
        <strain evidence="11">TTRI</strain>
    </source>
</reference>
<proteinExistence type="inferred from homology"/>
<dbReference type="FunFam" id="3.40.1010.10:FF:000004">
    <property type="entry name" value="Putative diphthine synthase"/>
    <property type="match status" value="1"/>
</dbReference>
<dbReference type="InterPro" id="IPR004551">
    <property type="entry name" value="Dphthn_synthase"/>
</dbReference>
<accession>A0A1A9VI36</accession>
<feature type="binding site" evidence="9">
    <location>
        <position position="87"/>
    </location>
    <ligand>
        <name>S-adenosyl-L-methionine</name>
        <dbReference type="ChEBI" id="CHEBI:59789"/>
    </ligand>
</feature>
<dbReference type="HAMAP" id="MF_01084">
    <property type="entry name" value="Diphthine_synth"/>
    <property type="match status" value="1"/>
</dbReference>
<comment type="pathway">
    <text evidence="2">Protein modification; peptidyl-diphthamide biosynthesis.</text>
</comment>
<dbReference type="STRING" id="7395.A0A1A9VI36"/>
<sequence length="278" mass="31444">MFYLIGLGLVDPMDISVKGLEIVKRCSRVYLESYTSILGCHKEELETYYGRPLLLADRDLVEEKTDEILTGANEDDVALLIVGDPFGATTHIDLVLRARDKKIPYKVIHNASILTAVGCCGLELYKFGEIVTIPYWDETWKPESFYDKIKFNRLNNMHTLCLLDIKVVEPVGEPRVRGRRQIMRFMTVADAAQQLLSIVDRKNVLEHNTVLNDLSMCVGLARVGSETQRIVAKSLQDMASTDLGGPLHCLIIPSKELHPLETDYLQGYATFKLDSYNY</sequence>
<comment type="similarity">
    <text evidence="3">Belongs to the diphthine synthase family.</text>
</comment>
<keyword evidence="6" id="KW-0808">Transferase</keyword>
<dbReference type="CDD" id="cd11647">
    <property type="entry name" value="DHP5_DphB"/>
    <property type="match status" value="1"/>
</dbReference>
<feature type="binding site" evidence="9">
    <location>
        <position position="163"/>
    </location>
    <ligand>
        <name>S-adenosyl-L-methionine</name>
        <dbReference type="ChEBI" id="CHEBI:59789"/>
    </ligand>
</feature>
<keyword evidence="12" id="KW-1185">Reference proteome</keyword>
<evidence type="ECO:0000256" key="3">
    <source>
        <dbReference type="ARBA" id="ARBA00006729"/>
    </source>
</evidence>
<organism evidence="11 12">
    <name type="scientific">Glossina austeni</name>
    <name type="common">Savannah tsetse fly</name>
    <dbReference type="NCBI Taxonomy" id="7395"/>
    <lineage>
        <taxon>Eukaryota</taxon>
        <taxon>Metazoa</taxon>
        <taxon>Ecdysozoa</taxon>
        <taxon>Arthropoda</taxon>
        <taxon>Hexapoda</taxon>
        <taxon>Insecta</taxon>
        <taxon>Pterygota</taxon>
        <taxon>Neoptera</taxon>
        <taxon>Endopterygota</taxon>
        <taxon>Diptera</taxon>
        <taxon>Brachycera</taxon>
        <taxon>Muscomorpha</taxon>
        <taxon>Hippoboscoidea</taxon>
        <taxon>Glossinidae</taxon>
        <taxon>Glossina</taxon>
    </lineage>
</organism>
<evidence type="ECO:0000256" key="6">
    <source>
        <dbReference type="ARBA" id="ARBA00022679"/>
    </source>
</evidence>
<dbReference type="InterPro" id="IPR000878">
    <property type="entry name" value="4pyrrol_Mease"/>
</dbReference>
<evidence type="ECO:0000259" key="10">
    <source>
        <dbReference type="Pfam" id="PF00590"/>
    </source>
</evidence>
<evidence type="ECO:0000313" key="12">
    <source>
        <dbReference type="Proteomes" id="UP000078200"/>
    </source>
</evidence>
<dbReference type="Pfam" id="PF00590">
    <property type="entry name" value="TP_methylase"/>
    <property type="match status" value="1"/>
</dbReference>
<name>A0A1A9VI36_GLOAU</name>
<feature type="binding site" evidence="9">
    <location>
        <begin position="112"/>
        <end position="113"/>
    </location>
    <ligand>
        <name>S-adenosyl-L-methionine</name>
        <dbReference type="ChEBI" id="CHEBI:59789"/>
    </ligand>
</feature>
<dbReference type="Gene3D" id="3.40.1010.10">
    <property type="entry name" value="Cobalt-precorrin-4 Transmethylase, Domain 1"/>
    <property type="match status" value="1"/>
</dbReference>
<dbReference type="PANTHER" id="PTHR10882:SF0">
    <property type="entry name" value="DIPHTHINE METHYL ESTER SYNTHASE"/>
    <property type="match status" value="1"/>
</dbReference>
<dbReference type="AlphaFoldDB" id="A0A1A9VI36"/>
<dbReference type="UniPathway" id="UPA00559"/>
<dbReference type="PANTHER" id="PTHR10882">
    <property type="entry name" value="DIPHTHINE SYNTHASE"/>
    <property type="match status" value="1"/>
</dbReference>
<evidence type="ECO:0000256" key="2">
    <source>
        <dbReference type="ARBA" id="ARBA00005156"/>
    </source>
</evidence>
<evidence type="ECO:0000256" key="5">
    <source>
        <dbReference type="ARBA" id="ARBA00022603"/>
    </source>
</evidence>
<evidence type="ECO:0000256" key="7">
    <source>
        <dbReference type="ARBA" id="ARBA00022691"/>
    </source>
</evidence>
<evidence type="ECO:0000313" key="11">
    <source>
        <dbReference type="EnsemblMetazoa" id="GAUT038214-PA"/>
    </source>
</evidence>
<dbReference type="Gene3D" id="3.30.950.10">
    <property type="entry name" value="Methyltransferase, Cobalt-precorrin-4 Transmethylase, Domain 2"/>
    <property type="match status" value="1"/>
</dbReference>